<evidence type="ECO:0000313" key="3">
    <source>
        <dbReference type="EMBL" id="GBR74490.1"/>
    </source>
</evidence>
<dbReference type="InterPro" id="IPR027417">
    <property type="entry name" value="P-loop_NTPase"/>
</dbReference>
<accession>A0A388TET4</accession>
<dbReference type="SUPFAM" id="SSF52540">
    <property type="entry name" value="P-loop containing nucleoside triphosphate hydrolases"/>
    <property type="match status" value="1"/>
</dbReference>
<organism evidence="3 4">
    <name type="scientific">Termititenax aidoneus</name>
    <dbReference type="NCBI Taxonomy" id="2218524"/>
    <lineage>
        <taxon>Bacteria</taxon>
        <taxon>Bacillati</taxon>
        <taxon>Candidatus Margulisiibacteriota</taxon>
        <taxon>Candidatus Termititenacia</taxon>
        <taxon>Candidatus Termititenacales</taxon>
        <taxon>Candidatus Termititenacaceae</taxon>
        <taxon>Candidatus Termititenax</taxon>
    </lineage>
</organism>
<keyword evidence="4" id="KW-1185">Reference proteome</keyword>
<dbReference type="Proteomes" id="UP000269352">
    <property type="component" value="Unassembled WGS sequence"/>
</dbReference>
<evidence type="ECO:0000259" key="2">
    <source>
        <dbReference type="Pfam" id="PF13635"/>
    </source>
</evidence>
<proteinExistence type="predicted"/>
<comment type="caution">
    <text evidence="3">The sequence shown here is derived from an EMBL/GenBank/DDBJ whole genome shotgun (WGS) entry which is preliminary data.</text>
</comment>
<gene>
    <name evidence="3" type="ORF">NO1_1655</name>
</gene>
<feature type="domain" description="DUF4143" evidence="2">
    <location>
        <begin position="201"/>
        <end position="358"/>
    </location>
</feature>
<dbReference type="Pfam" id="PF13173">
    <property type="entry name" value="AAA_14"/>
    <property type="match status" value="1"/>
</dbReference>
<dbReference type="PANTHER" id="PTHR43566">
    <property type="entry name" value="CONSERVED PROTEIN"/>
    <property type="match status" value="1"/>
</dbReference>
<dbReference type="EMBL" id="BGZN01000049">
    <property type="protein sequence ID" value="GBR74490.1"/>
    <property type="molecule type" value="Genomic_DNA"/>
</dbReference>
<name>A0A388TET4_TERA1</name>
<dbReference type="PANTHER" id="PTHR43566:SF2">
    <property type="entry name" value="DUF4143 DOMAIN-CONTAINING PROTEIN"/>
    <property type="match status" value="1"/>
</dbReference>
<dbReference type="InterPro" id="IPR025420">
    <property type="entry name" value="DUF4143"/>
</dbReference>
<reference evidence="3 4" key="1">
    <citation type="journal article" date="2019" name="ISME J.">
        <title>Genome analyses of uncultured TG2/ZB3 bacteria in 'Margulisbacteria' specifically attached to ectosymbiotic spirochetes of protists in the termite gut.</title>
        <authorList>
            <person name="Utami Y.D."/>
            <person name="Kuwahara H."/>
            <person name="Igai K."/>
            <person name="Murakami T."/>
            <person name="Sugaya K."/>
            <person name="Morikawa T."/>
            <person name="Nagura Y."/>
            <person name="Yuki M."/>
            <person name="Deevong P."/>
            <person name="Inoue T."/>
            <person name="Kihara K."/>
            <person name="Lo N."/>
            <person name="Yamada A."/>
            <person name="Ohkuma M."/>
            <person name="Hongoh Y."/>
        </authorList>
    </citation>
    <scope>NUCLEOTIDE SEQUENCE [LARGE SCALE GENOMIC DNA]</scope>
    <source>
        <strain evidence="3">NkOx7-01</strain>
    </source>
</reference>
<feature type="domain" description="AAA" evidence="1">
    <location>
        <begin position="21"/>
        <end position="142"/>
    </location>
</feature>
<sequence length="411" mass="46911">MAKINRILSQTVRQDFQDIDAVFINGGRQTGKSTFVENFGRQYKKVFYLSLDDITVRAAELTSPGSIFENIDSGLIILDEVQLIPGSFWAIKAKIDRVRRQRRAVKFLLTGSADIALFPQLAEALVGRMYTRTMYPFSAAEVFKTPGTLVEKLFRKSLQPLQILPKQNISSVIEKATFPRLALQVKDKTAWCQNYISTLVERDIKNLADIDRIETLPGLLSILANRVGGLLNDSDLANAAKLSLMTLRRYRALFENVFLVSLLPPWHKKIEKRFVKSPKIYFNDTRLLCHLLGVRPDNALRQRQDLYGFILENFILSELKKQLPGGHTLYHFRTQDQKEIDFIIEKTGGDLVALEVKAASTVSPEDFKHIRFLQKALPERFVCGAVIYQGHKILQIDKNLYALPIESLWQL</sequence>
<evidence type="ECO:0000259" key="1">
    <source>
        <dbReference type="Pfam" id="PF13173"/>
    </source>
</evidence>
<protein>
    <submittedName>
        <fullName evidence="3">AAA family ATPase</fullName>
    </submittedName>
</protein>
<dbReference type="Pfam" id="PF13635">
    <property type="entry name" value="DUF4143"/>
    <property type="match status" value="1"/>
</dbReference>
<evidence type="ECO:0000313" key="4">
    <source>
        <dbReference type="Proteomes" id="UP000269352"/>
    </source>
</evidence>
<dbReference type="InterPro" id="IPR041682">
    <property type="entry name" value="AAA_14"/>
</dbReference>
<dbReference type="AlphaFoldDB" id="A0A388TET4"/>